<feature type="region of interest" description="Disordered" evidence="2">
    <location>
        <begin position="763"/>
        <end position="812"/>
    </location>
</feature>
<keyword evidence="1" id="KW-0175">Coiled coil</keyword>
<dbReference type="SUPFAM" id="SSF56672">
    <property type="entry name" value="DNA/RNA polymerases"/>
    <property type="match status" value="1"/>
</dbReference>
<sequence>MRIEQYIQMMDYALWEVIENGATLPMIQVLKDVTTVMPITSVEDKSQKRLKVKKLVNHLELLGEKLSQEDVNQKLLRSLSSEWNTHVVVWRNKADLDTMSMDDLYNNLKDLEQIHSDDMEEIDLRWQMAMLTMRARSEVLQLPQEGTLCEGVQSSKKSRQQVKGKHKKECTCGNTASTALVSCDGLGEYDWSDQAEEGPNYALMAYTSSSSKSKVSNDSTCSKYCLESVKLLKSHNEQLLKDLKKSELMVLGYNIGLKSVEERLKFFKKYEFIYLEDIKALKAKIQMKDIAIKELRRKLDVVQKEKDGIQLTVGKLENASNGLNKLIECQIFDNCKKRLGYENYNAVPPPYIRNFMPSKPDLSFTGLDEFANKTIVETKSCEEETKAARNNTDALIIEEWVLDEKENNVTQPKIVKKIVRPSIVKKEFVKPRQQEKTARKTVKKVEHNRQNTHRPRGNQRSWNNMMSQKLGSNLEMFNKDCYTHPYAKKNIVPRVVLMKSGLVSVNTARQVNTAQPKTTVNAARPMSYLSKTVHSTVKRPIHKNTTFKNSNVNQRVNTVRSNNVNTARPKVVVNVVKGNLVNAVKASACWVWKPKTKVIDHVYKHNSASITIKKFDYIDAQGRSKTPTLCFMRPFGCPVTILNTKDHLGKCDGKADEGFFVGYSLNCKAFRVFNSRTRIVEENLHIRFSKSTPNVVGSGPDWLFDIDALTRILNYKLIVAGRQSNGFSSTKASNNAGQARKEIKPVKIYILLPLWTADLPFSQDPKSSHDDGFKPSIDDGKKVNEDLSKRSECNDQEKEDNVNNTNNVNAVGTNKVNAVGELPFDPDMPALEDVDTFDFSNKDEDDDAVADMNNLDTTIQVSPTPTTRIHKDHPLDQVIRDFHSTTQTRYMTKNLEKHGFEELLQFKLQEVWILVDLPNKKRAIGTKWVFKNKKDERGIIIRNKPRLIAQGHIQEERINYDEVFAPVARIEATRLFLAYASFKDFMVYQMDVKSAFLYEKIEEEVYVCHLPGFEDPDFPDRVYKVEKALYGLHQAPRACQLKVNAARHNLLLPVFWFTAMAKTIYEEAQIHAWVDGKEIITTESSVRRDLRLTDEEGVDCLPNSTIFENLELMGKPKRKNSHVPQLSGSTKNVADEAVYKKLDDKLVRAATTASSLEAEQDSGNIDKTQSKATPNEASSSGTTSGGGPKCQESIGDTIAQTRVLDLEKTKTTQALEITSLKRRVKKLEKKQRSRTYKLKRLYKVGLTARVDSFKDTQSLDKDASKKGRKINDIDVDKDITLVNDQDDAEMFDVNDLHGEEVFIEKEVADKEVSVAGEVNAASIATTVSAAATITTEVITLAQALVEIKTSKPKAKWTVLQEPSESTTTTKTISSKKSQDNGKGIMVEEPVKLKKKDQIRLDEEAALKLQAELQEEFDEEQRLARERERELKKN</sequence>
<feature type="compositionally biased region" description="Polar residues" evidence="2">
    <location>
        <begin position="1153"/>
        <end position="1177"/>
    </location>
</feature>
<dbReference type="InterPro" id="IPR043502">
    <property type="entry name" value="DNA/RNA_pol_sf"/>
</dbReference>
<gene>
    <name evidence="5" type="ORF">Tci_008697</name>
</gene>
<reference evidence="5" key="1">
    <citation type="journal article" date="2019" name="Sci. Rep.">
        <title>Draft genome of Tanacetum cinerariifolium, the natural source of mosquito coil.</title>
        <authorList>
            <person name="Yamashiro T."/>
            <person name="Shiraishi A."/>
            <person name="Satake H."/>
            <person name="Nakayama K."/>
        </authorList>
    </citation>
    <scope>NUCLEOTIDE SEQUENCE</scope>
</reference>
<dbReference type="InterPro" id="IPR057670">
    <property type="entry name" value="SH3_retrovirus"/>
</dbReference>
<dbReference type="InterPro" id="IPR013103">
    <property type="entry name" value="RVT_2"/>
</dbReference>
<feature type="domain" description="Reverse transcriptase Ty1/copia-type" evidence="3">
    <location>
        <begin position="910"/>
        <end position="1044"/>
    </location>
</feature>
<accession>A0A6L2JJ11</accession>
<evidence type="ECO:0000256" key="1">
    <source>
        <dbReference type="SAM" id="Coils"/>
    </source>
</evidence>
<proteinExistence type="predicted"/>
<evidence type="ECO:0000259" key="4">
    <source>
        <dbReference type="Pfam" id="PF25597"/>
    </source>
</evidence>
<comment type="caution">
    <text evidence="5">The sequence shown here is derived from an EMBL/GenBank/DDBJ whole genome shotgun (WGS) entry which is preliminary data.</text>
</comment>
<dbReference type="Pfam" id="PF14223">
    <property type="entry name" value="Retrotran_gag_2"/>
    <property type="match status" value="1"/>
</dbReference>
<feature type="compositionally biased region" description="Low complexity" evidence="2">
    <location>
        <begin position="802"/>
        <end position="812"/>
    </location>
</feature>
<dbReference type="EMBL" id="BKCJ010000841">
    <property type="protein sequence ID" value="GEU36719.1"/>
    <property type="molecule type" value="Genomic_DNA"/>
</dbReference>
<evidence type="ECO:0000256" key="2">
    <source>
        <dbReference type="SAM" id="MobiDB-lite"/>
    </source>
</evidence>
<feature type="region of interest" description="Disordered" evidence="2">
    <location>
        <begin position="430"/>
        <end position="463"/>
    </location>
</feature>
<feature type="compositionally biased region" description="Low complexity" evidence="2">
    <location>
        <begin position="1363"/>
        <end position="1375"/>
    </location>
</feature>
<feature type="compositionally biased region" description="Basic and acidic residues" evidence="2">
    <location>
        <begin position="430"/>
        <end position="449"/>
    </location>
</feature>
<feature type="region of interest" description="Disordered" evidence="2">
    <location>
        <begin position="1358"/>
        <end position="1388"/>
    </location>
</feature>
<protein>
    <submittedName>
        <fullName evidence="5">Uncharacterized protein</fullName>
    </submittedName>
</protein>
<feature type="compositionally biased region" description="Basic and acidic residues" evidence="2">
    <location>
        <begin position="766"/>
        <end position="801"/>
    </location>
</feature>
<organism evidence="5">
    <name type="scientific">Tanacetum cinerariifolium</name>
    <name type="common">Dalmatian daisy</name>
    <name type="synonym">Chrysanthemum cinerariifolium</name>
    <dbReference type="NCBI Taxonomy" id="118510"/>
    <lineage>
        <taxon>Eukaryota</taxon>
        <taxon>Viridiplantae</taxon>
        <taxon>Streptophyta</taxon>
        <taxon>Embryophyta</taxon>
        <taxon>Tracheophyta</taxon>
        <taxon>Spermatophyta</taxon>
        <taxon>Magnoliopsida</taxon>
        <taxon>eudicotyledons</taxon>
        <taxon>Gunneridae</taxon>
        <taxon>Pentapetalae</taxon>
        <taxon>asterids</taxon>
        <taxon>campanulids</taxon>
        <taxon>Asterales</taxon>
        <taxon>Asteraceae</taxon>
        <taxon>Asteroideae</taxon>
        <taxon>Anthemideae</taxon>
        <taxon>Anthemidinae</taxon>
        <taxon>Tanacetum</taxon>
    </lineage>
</organism>
<feature type="coiled-coil region" evidence="1">
    <location>
        <begin position="278"/>
        <end position="312"/>
    </location>
</feature>
<feature type="domain" description="Retroviral polymerase SH3-like" evidence="4">
    <location>
        <begin position="637"/>
        <end position="691"/>
    </location>
</feature>
<dbReference type="Pfam" id="PF25597">
    <property type="entry name" value="SH3_retrovirus"/>
    <property type="match status" value="1"/>
</dbReference>
<evidence type="ECO:0000259" key="3">
    <source>
        <dbReference type="Pfam" id="PF07727"/>
    </source>
</evidence>
<name>A0A6L2JJ11_TANCI</name>
<dbReference type="Pfam" id="PF07727">
    <property type="entry name" value="RVT_2"/>
    <property type="match status" value="1"/>
</dbReference>
<feature type="region of interest" description="Disordered" evidence="2">
    <location>
        <begin position="1153"/>
        <end position="1193"/>
    </location>
</feature>
<evidence type="ECO:0000313" key="5">
    <source>
        <dbReference type="EMBL" id="GEU36719.1"/>
    </source>
</evidence>